<accession>A0ABR4FHL3</accession>
<evidence type="ECO:0000313" key="4">
    <source>
        <dbReference type="Proteomes" id="UP001610563"/>
    </source>
</evidence>
<evidence type="ECO:0000313" key="3">
    <source>
        <dbReference type="EMBL" id="KAL2782592.1"/>
    </source>
</evidence>
<dbReference type="InterPro" id="IPR027417">
    <property type="entry name" value="P-loop_NTPase"/>
</dbReference>
<reference evidence="3 4" key="1">
    <citation type="submission" date="2024-07" db="EMBL/GenBank/DDBJ databases">
        <title>Section-level genome sequencing and comparative genomics of Aspergillus sections Usti and Cavernicolus.</title>
        <authorList>
            <consortium name="Lawrence Berkeley National Laboratory"/>
            <person name="Nybo J.L."/>
            <person name="Vesth T.C."/>
            <person name="Theobald S."/>
            <person name="Frisvad J.C."/>
            <person name="Larsen T.O."/>
            <person name="Kjaerboelling I."/>
            <person name="Rothschild-Mancinelli K."/>
            <person name="Lyhne E.K."/>
            <person name="Kogle M.E."/>
            <person name="Barry K."/>
            <person name="Clum A."/>
            <person name="Na H."/>
            <person name="Ledsgaard L."/>
            <person name="Lin J."/>
            <person name="Lipzen A."/>
            <person name="Kuo A."/>
            <person name="Riley R."/>
            <person name="Mondo S."/>
            <person name="Labutti K."/>
            <person name="Haridas S."/>
            <person name="Pangalinan J."/>
            <person name="Salamov A.A."/>
            <person name="Simmons B.A."/>
            <person name="Magnuson J.K."/>
            <person name="Chen J."/>
            <person name="Drula E."/>
            <person name="Henrissat B."/>
            <person name="Wiebenga A."/>
            <person name="Lubbers R.J."/>
            <person name="Gomes A.C."/>
            <person name="Makela M.R."/>
            <person name="Stajich J."/>
            <person name="Grigoriev I.V."/>
            <person name="Mortensen U.H."/>
            <person name="De Vries R.P."/>
            <person name="Baker S.E."/>
            <person name="Andersen M.R."/>
        </authorList>
    </citation>
    <scope>NUCLEOTIDE SEQUENCE [LARGE SCALE GENOMIC DNA]</scope>
    <source>
        <strain evidence="3 4">CBS 209.92</strain>
    </source>
</reference>
<comment type="caution">
    <text evidence="3">The sequence shown here is derived from an EMBL/GenBank/DDBJ whole genome shotgun (WGS) entry which is preliminary data.</text>
</comment>
<proteinExistence type="predicted"/>
<dbReference type="PANTHER" id="PTHR10039">
    <property type="entry name" value="AMELOGENIN"/>
    <property type="match status" value="1"/>
</dbReference>
<keyword evidence="4" id="KW-1185">Reference proteome</keyword>
<feature type="domain" description="Nephrocystin 3-like N-terminal" evidence="2">
    <location>
        <begin position="65"/>
        <end position="149"/>
    </location>
</feature>
<dbReference type="PANTHER" id="PTHR10039:SF5">
    <property type="entry name" value="NACHT DOMAIN-CONTAINING PROTEIN"/>
    <property type="match status" value="1"/>
</dbReference>
<evidence type="ECO:0000259" key="2">
    <source>
        <dbReference type="Pfam" id="PF24883"/>
    </source>
</evidence>
<dbReference type="Proteomes" id="UP001610563">
    <property type="component" value="Unassembled WGS sequence"/>
</dbReference>
<sequence length="225" mass="26120">MNDRFSSIRSAFPETFEWIFVEERHSFRKWLTSQANTAFRITGVPASGKSTLMKFITGHHSLRSLLESIAGDEAESPEWEWKELCECLATLTCRLRAEDEKIVLFIDGLDEYEDDAEDNPGSLQKADEMVQFLVDLQRNFEVKLCVSSRPLNYFRDRFKDCPSLAMQQLTQPDIDRYIDVRLESSEAIKDMRVADQEAVELLIRDLKSKAQGVFLWVILVWSSFF</sequence>
<dbReference type="EMBL" id="JBFTWV010000379">
    <property type="protein sequence ID" value="KAL2782592.1"/>
    <property type="molecule type" value="Genomic_DNA"/>
</dbReference>
<organism evidence="3 4">
    <name type="scientific">Aspergillus keveii</name>
    <dbReference type="NCBI Taxonomy" id="714993"/>
    <lineage>
        <taxon>Eukaryota</taxon>
        <taxon>Fungi</taxon>
        <taxon>Dikarya</taxon>
        <taxon>Ascomycota</taxon>
        <taxon>Pezizomycotina</taxon>
        <taxon>Eurotiomycetes</taxon>
        <taxon>Eurotiomycetidae</taxon>
        <taxon>Eurotiales</taxon>
        <taxon>Aspergillaceae</taxon>
        <taxon>Aspergillus</taxon>
        <taxon>Aspergillus subgen. Nidulantes</taxon>
    </lineage>
</organism>
<dbReference type="InterPro" id="IPR056884">
    <property type="entry name" value="NPHP3-like_N"/>
</dbReference>
<dbReference type="SUPFAM" id="SSF52540">
    <property type="entry name" value="P-loop containing nucleoside triphosphate hydrolases"/>
    <property type="match status" value="1"/>
</dbReference>
<name>A0ABR4FHL3_9EURO</name>
<gene>
    <name evidence="3" type="ORF">BJX66DRAFT_345705</name>
</gene>
<protein>
    <recommendedName>
        <fullName evidence="2">Nephrocystin 3-like N-terminal domain-containing protein</fullName>
    </recommendedName>
</protein>
<feature type="domain" description="Nephrocystin 3-like N-terminal" evidence="2">
    <location>
        <begin position="15"/>
        <end position="60"/>
    </location>
</feature>
<keyword evidence="1" id="KW-0677">Repeat</keyword>
<evidence type="ECO:0000256" key="1">
    <source>
        <dbReference type="ARBA" id="ARBA00022737"/>
    </source>
</evidence>
<dbReference type="Pfam" id="PF24883">
    <property type="entry name" value="NPHP3_N"/>
    <property type="match status" value="2"/>
</dbReference>